<gene>
    <name evidence="5" type="ORF">B0I35DRAFT_390358</name>
</gene>
<feature type="region of interest" description="Disordered" evidence="2">
    <location>
        <begin position="698"/>
        <end position="718"/>
    </location>
</feature>
<dbReference type="CDD" id="cd01833">
    <property type="entry name" value="XynB_like"/>
    <property type="match status" value="1"/>
</dbReference>
<dbReference type="GO" id="GO:0016788">
    <property type="term" value="F:hydrolase activity, acting on ester bonds"/>
    <property type="evidence" value="ECO:0007669"/>
    <property type="project" value="InterPro"/>
</dbReference>
<accession>A0A8K0T1W2</accession>
<evidence type="ECO:0000313" key="6">
    <source>
        <dbReference type="Proteomes" id="UP000813444"/>
    </source>
</evidence>
<feature type="chain" id="PRO_5035451127" description="SGNH hydrolase-type esterase domain-containing protein" evidence="3">
    <location>
        <begin position="23"/>
        <end position="1512"/>
    </location>
</feature>
<reference evidence="5" key="1">
    <citation type="journal article" date="2021" name="Nat. Commun.">
        <title>Genetic determinants of endophytism in the Arabidopsis root mycobiome.</title>
        <authorList>
            <person name="Mesny F."/>
            <person name="Miyauchi S."/>
            <person name="Thiergart T."/>
            <person name="Pickel B."/>
            <person name="Atanasova L."/>
            <person name="Karlsson M."/>
            <person name="Huettel B."/>
            <person name="Barry K.W."/>
            <person name="Haridas S."/>
            <person name="Chen C."/>
            <person name="Bauer D."/>
            <person name="Andreopoulos W."/>
            <person name="Pangilinan J."/>
            <person name="LaButti K."/>
            <person name="Riley R."/>
            <person name="Lipzen A."/>
            <person name="Clum A."/>
            <person name="Drula E."/>
            <person name="Henrissat B."/>
            <person name="Kohler A."/>
            <person name="Grigoriev I.V."/>
            <person name="Martin F.M."/>
            <person name="Hacquard S."/>
        </authorList>
    </citation>
    <scope>NUCLEOTIDE SEQUENCE</scope>
    <source>
        <strain evidence="5">MPI-CAGE-CH-0235</strain>
    </source>
</reference>
<evidence type="ECO:0000259" key="4">
    <source>
        <dbReference type="Pfam" id="PF13472"/>
    </source>
</evidence>
<dbReference type="Gene3D" id="3.40.50.1110">
    <property type="entry name" value="SGNH hydrolase"/>
    <property type="match status" value="2"/>
</dbReference>
<dbReference type="SUPFAM" id="SSF69318">
    <property type="entry name" value="Integrin alpha N-terminal domain"/>
    <property type="match status" value="2"/>
</dbReference>
<dbReference type="EMBL" id="JAGPNK010000004">
    <property type="protein sequence ID" value="KAH7323233.1"/>
    <property type="molecule type" value="Genomic_DNA"/>
</dbReference>
<dbReference type="SUPFAM" id="SSF52266">
    <property type="entry name" value="SGNH hydrolase"/>
    <property type="match status" value="2"/>
</dbReference>
<dbReference type="InterPro" id="IPR028994">
    <property type="entry name" value="Integrin_alpha_N"/>
</dbReference>
<comment type="caution">
    <text evidence="5">The sequence shown here is derived from an EMBL/GenBank/DDBJ whole genome shotgun (WGS) entry which is preliminary data.</text>
</comment>
<dbReference type="Proteomes" id="UP000813444">
    <property type="component" value="Unassembled WGS sequence"/>
</dbReference>
<keyword evidence="1 3" id="KW-0732">Signal</keyword>
<sequence>MFPSKFLLHTAALLAFGDLVAGAAVHPDFGFVSPNGLYGRADDDDYNPEDLSYLKRIAAVGDSYSAGIGAGARLGGTDDWVCSRYDHSYPYLFSQDERLGDPTGRTFEFESCSGAVVDDVIQKQIPFISSNQQIILLSAGGNDAELVKILNQCVFQWLALRPEQGLVGKIAELFQQKWAQWITWEDASRGCPGQLTRSDEIIASSEFANKLDKLIGDAKKKLASDGHIYYTGYAKFFSEEYTDNCDEVSWSLWLYKAASLWLPAARLDKFNRIVMNGLVDRMNKQLKAAVDRAGDQVTFVDYDEFVGRFKGRFCEPGVDEGSILDTSGETARSMFYRIHSTDPFGTRPWKRSVLEHGEFTFEGDVNTFARAVEFLDEEAELKHADMIEDDARTVFNALSENEMRANERLVPSLLPDGYGRVFHPQVLLHMIISNRIIFEIANKNRAAHSWDELPLLGEPATCPIDPDDNVETVLKYKEEAAGKSVKKGTKLRILPVGDSITVGFPGRGDGDGYRRQLKNDLSGDEVVFAGTSSAGSMDDGYFAAWSGKTIQYISDHAEASLKQRPNIILVAAGTNDMNPNRAISTEGNDPAGAADRLGKMIDKMIEACPDATILVAMIINTCNEDQSPATKQYQSLIPGVVQSRKDRGEHVLAVDFTSFKTSDLTDCIHPTPDGYKIMGNYWYSFIHQIPKSWIKDPVGSDPTRSSNEGLDGNIPPPDWGTLPIQVTSKDAVRDAAAAAQGGHDKPAVCNGNPNWKASGKIALGGVGKSGSWKYRRDWREAGKVAAGLGWGNSGVRLHDMNGDGKADYVWIHPQTGEIRCWLNNLPEPWSPAGNNNSIIGSGVGPSETIFLADMNGDGMDDYLVVDGRKGSVRVWWNYGPDDNWVNGWKFVAGGEIASGVPYANLKTLRFPDINGDGRADYVYIGKGGSLKHHMNTGSPGGQDVLFRAMGGIATGASSDISKIVFADVNGDGRDDYLIWDNDGGLTGFLNQPTNREGVPVYVNQGGSKIIAEGIHQKPEDIRLADMDGDGKDDYVFVGDNGALYVWYNRGETDDWMARDNVHFADMDGDGLDDYIWVDPSSGAPTVYLNKGVDSGDSLGWRWSPLNKGNPIASGAAPSSQVVFGDIDGNGLADYLDINPKTGAIKAYLNAGASKSSAFSDYGWKFNPIGTIASGLGPGKRVRIADIDGDGRDDYIFLKDNGGTTIYRNVWSPVNDGPIYRAMPDADASGIGQSPDEIELVDINGDGKADYVWTRKIDGHALVWYNDYPKKPTWRAGGEIAGGVGTSGANVKYAKLLPSGRSDYVPVDPNTGAIAAWLNGCGDTQSSKRSHGITINKFINHRRNDLHWWTVYEHHVGKETSDDLATCIGAIYPVDSDVLASVQLKEERDDDFPTSFWMKDWGVSGPYGKTCYFQGSPYNVGRLVCDGVSGIHCYKSNKFGETIKCGNGAGNSLIPSLYCEWDGGSAQSTQPENEAGEMRIRPGVPVNTTGTGTLDMPSNSTLPSIILQNLLSG</sequence>
<keyword evidence="6" id="KW-1185">Reference proteome</keyword>
<dbReference type="InterPro" id="IPR037460">
    <property type="entry name" value="SEST-like"/>
</dbReference>
<evidence type="ECO:0000313" key="5">
    <source>
        <dbReference type="EMBL" id="KAH7323233.1"/>
    </source>
</evidence>
<proteinExistence type="predicted"/>
<dbReference type="Pfam" id="PF13472">
    <property type="entry name" value="Lipase_GDSL_2"/>
    <property type="match status" value="1"/>
</dbReference>
<dbReference type="InterPro" id="IPR036514">
    <property type="entry name" value="SGNH_hydro_sf"/>
</dbReference>
<dbReference type="InterPro" id="IPR013517">
    <property type="entry name" value="FG-GAP"/>
</dbReference>
<dbReference type="PANTHER" id="PTHR37981">
    <property type="entry name" value="LIPASE 2"/>
    <property type="match status" value="1"/>
</dbReference>
<name>A0A8K0T1W2_9HYPO</name>
<evidence type="ECO:0000256" key="1">
    <source>
        <dbReference type="ARBA" id="ARBA00022729"/>
    </source>
</evidence>
<dbReference type="Pfam" id="PF13517">
    <property type="entry name" value="FG-GAP_3"/>
    <property type="match status" value="3"/>
</dbReference>
<dbReference type="PANTHER" id="PTHR37981:SF1">
    <property type="entry name" value="SGNH HYDROLASE-TYPE ESTERASE DOMAIN-CONTAINING PROTEIN"/>
    <property type="match status" value="1"/>
</dbReference>
<dbReference type="InterPro" id="IPR013830">
    <property type="entry name" value="SGNH_hydro"/>
</dbReference>
<dbReference type="GO" id="GO:0006629">
    <property type="term" value="P:lipid metabolic process"/>
    <property type="evidence" value="ECO:0007669"/>
    <property type="project" value="TreeGrafter"/>
</dbReference>
<dbReference type="OrthoDB" id="2119228at2759"/>
<dbReference type="CDD" id="cd01823">
    <property type="entry name" value="SEST_like"/>
    <property type="match status" value="1"/>
</dbReference>
<dbReference type="Gene3D" id="2.130.10.130">
    <property type="entry name" value="Integrin alpha, N-terminal"/>
    <property type="match status" value="1"/>
</dbReference>
<organism evidence="5 6">
    <name type="scientific">Stachybotrys elegans</name>
    <dbReference type="NCBI Taxonomy" id="80388"/>
    <lineage>
        <taxon>Eukaryota</taxon>
        <taxon>Fungi</taxon>
        <taxon>Dikarya</taxon>
        <taxon>Ascomycota</taxon>
        <taxon>Pezizomycotina</taxon>
        <taxon>Sordariomycetes</taxon>
        <taxon>Hypocreomycetidae</taxon>
        <taxon>Hypocreales</taxon>
        <taxon>Stachybotryaceae</taxon>
        <taxon>Stachybotrys</taxon>
    </lineage>
</organism>
<evidence type="ECO:0000256" key="2">
    <source>
        <dbReference type="SAM" id="MobiDB-lite"/>
    </source>
</evidence>
<feature type="domain" description="SGNH hydrolase-type esterase" evidence="4">
    <location>
        <begin position="496"/>
        <end position="677"/>
    </location>
</feature>
<protein>
    <recommendedName>
        <fullName evidence="4">SGNH hydrolase-type esterase domain-containing protein</fullName>
    </recommendedName>
</protein>
<feature type="signal peptide" evidence="3">
    <location>
        <begin position="1"/>
        <end position="22"/>
    </location>
</feature>
<evidence type="ECO:0000256" key="3">
    <source>
        <dbReference type="SAM" id="SignalP"/>
    </source>
</evidence>